<accession>A0A096BN79</accession>
<dbReference type="OrthoDB" id="1409865at2"/>
<dbReference type="EMBL" id="JRNQ01000049">
    <property type="protein sequence ID" value="KGF44142.1"/>
    <property type="molecule type" value="Genomic_DNA"/>
</dbReference>
<evidence type="ECO:0008006" key="3">
    <source>
        <dbReference type="Google" id="ProtNLM"/>
    </source>
</evidence>
<dbReference type="Pfam" id="PF16215">
    <property type="entry name" value="DUF4876"/>
    <property type="match status" value="1"/>
</dbReference>
<protein>
    <recommendedName>
        <fullName evidence="3">DUF4876 domain-containing protein</fullName>
    </recommendedName>
</protein>
<name>A0A096BN79_9BACT</name>
<dbReference type="InterPro" id="IPR032627">
    <property type="entry name" value="DUF4876"/>
</dbReference>
<gene>
    <name evidence="1" type="ORF">HMPREF0647_07840</name>
</gene>
<reference evidence="1 2" key="1">
    <citation type="submission" date="2014-07" db="EMBL/GenBank/DDBJ databases">
        <authorList>
            <person name="McCorrison J."/>
            <person name="Sanka R."/>
            <person name="Torralba M."/>
            <person name="Gillis M."/>
            <person name="Haft D.H."/>
            <person name="Methe B."/>
            <person name="Sutton G."/>
            <person name="Nelson K.E."/>
        </authorList>
    </citation>
    <scope>NUCLEOTIDE SEQUENCE [LARGE SCALE GENOMIC DNA]</scope>
    <source>
        <strain evidence="1 2">DNF00320</strain>
    </source>
</reference>
<sequence length="435" mass="48197">MGCSNNDAPEMLTKLTIQLQYPENTIEPYEGAPILLKDAHGSTFEQKTNSKGMAIFEIPDGIYDVSTSDQKVINNTTYILNGNKSQVVVGKGGANIINITISATTKGTSTISSDVKHLIIKEIYNGGTPLNEGPKYFQNDRGFIIYNNSDQTVVAKNLCVGILDPYNANAPSNSWNKNGTLSYEKEGYIPASDGIWYFQGDITIKPFEQIVVSCEGAIDNTKEVTMSVNYAKEGYYAMYDPESGYKNPKRYPTPSEKIKSDHYLKAARWGRANAWPLSVSSPALFIFQYQGDKDIKAYAQNEANSGYAPGKKVDPSSKIVKIPTKWVIDGVEIYDASKIGQSHKRFTSNIDNGYVALTNKLGHTVYRNVDKAKTEALVGNKEKLVYNYNFGVEKSTDPSGIDAEASIKKGAKIIYMDTNNSTQDFHERQQFSIRN</sequence>
<evidence type="ECO:0000313" key="2">
    <source>
        <dbReference type="Proteomes" id="UP000029525"/>
    </source>
</evidence>
<proteinExistence type="predicted"/>
<evidence type="ECO:0000313" key="1">
    <source>
        <dbReference type="EMBL" id="KGF44142.1"/>
    </source>
</evidence>
<dbReference type="AlphaFoldDB" id="A0A096BN79"/>
<comment type="caution">
    <text evidence="1">The sequence shown here is derived from an EMBL/GenBank/DDBJ whole genome shotgun (WGS) entry which is preliminary data.</text>
</comment>
<dbReference type="Proteomes" id="UP000029525">
    <property type="component" value="Unassembled WGS sequence"/>
</dbReference>
<organism evidence="1 2">
    <name type="scientific">Prevotella bivia DNF00320</name>
    <dbReference type="NCBI Taxonomy" id="1401068"/>
    <lineage>
        <taxon>Bacteria</taxon>
        <taxon>Pseudomonadati</taxon>
        <taxon>Bacteroidota</taxon>
        <taxon>Bacteroidia</taxon>
        <taxon>Bacteroidales</taxon>
        <taxon>Prevotellaceae</taxon>
        <taxon>Prevotella</taxon>
    </lineage>
</organism>